<dbReference type="InParanoid" id="E0VSB7"/>
<dbReference type="HOGENOM" id="CLU_021126_3_0_1"/>
<dbReference type="GO" id="GO:0006882">
    <property type="term" value="P:intracellular zinc ion homeostasis"/>
    <property type="evidence" value="ECO:0007669"/>
    <property type="project" value="TreeGrafter"/>
</dbReference>
<dbReference type="Proteomes" id="UP000009046">
    <property type="component" value="Unassembled WGS sequence"/>
</dbReference>
<keyword evidence="4" id="KW-0050">Antiport</keyword>
<dbReference type="AlphaFoldDB" id="E0VSB7"/>
<keyword evidence="6" id="KW-0862">Zinc</keyword>
<evidence type="ECO:0000256" key="4">
    <source>
        <dbReference type="ARBA" id="ARBA00022449"/>
    </source>
</evidence>
<dbReference type="Gene3D" id="3.90.530.10">
    <property type="entry name" value="XPA C-terminal domain"/>
    <property type="match status" value="1"/>
</dbReference>
<name>E0VSB7_PEDHC</name>
<dbReference type="GO" id="GO:0015297">
    <property type="term" value="F:antiporter activity"/>
    <property type="evidence" value="ECO:0007669"/>
    <property type="project" value="UniProtKB-KW"/>
</dbReference>
<dbReference type="PANTHER" id="PTHR13414:SF9">
    <property type="entry name" value="PROTON-COUPLED ZINC ANTIPORTER SLC30A9, MITOCHONDRIAL"/>
    <property type="match status" value="1"/>
</dbReference>
<comment type="subcellular location">
    <subcellularLocation>
        <location evidence="2">Membrane</location>
        <topology evidence="2">Multi-pass membrane protein</topology>
    </subcellularLocation>
    <subcellularLocation>
        <location evidence="1">Nucleus</location>
    </subcellularLocation>
</comment>
<evidence type="ECO:0000313" key="16">
    <source>
        <dbReference type="EnsemblMetazoa" id="PHUM415030-PA"/>
    </source>
</evidence>
<dbReference type="GO" id="GO:0005783">
    <property type="term" value="C:endoplasmic reticulum"/>
    <property type="evidence" value="ECO:0007669"/>
    <property type="project" value="UniProtKB-SubCell"/>
</dbReference>
<keyword evidence="8 13" id="KW-1133">Transmembrane helix</keyword>
<evidence type="ECO:0000256" key="1">
    <source>
        <dbReference type="ARBA" id="ARBA00004123"/>
    </source>
</evidence>
<evidence type="ECO:0000256" key="3">
    <source>
        <dbReference type="ARBA" id="ARBA00022448"/>
    </source>
</evidence>
<gene>
    <name evidence="16" type="primary">8234334</name>
    <name evidence="15" type="ORF">Phum_PHUM415030</name>
</gene>
<dbReference type="GeneID" id="8234334"/>
<evidence type="ECO:0000256" key="8">
    <source>
        <dbReference type="ARBA" id="ARBA00022989"/>
    </source>
</evidence>
<reference evidence="15" key="1">
    <citation type="submission" date="2007-04" db="EMBL/GenBank/DDBJ databases">
        <title>Annotation of Pediculus humanus corporis strain USDA.</title>
        <authorList>
            <person name="Kirkness E."/>
            <person name="Hannick L."/>
            <person name="Hass B."/>
            <person name="Bruggner R."/>
            <person name="Lawson D."/>
            <person name="Bidwell S."/>
            <person name="Joardar V."/>
            <person name="Caler E."/>
            <person name="Walenz B."/>
            <person name="Inman J."/>
            <person name="Schobel S."/>
            <person name="Galinsky K."/>
            <person name="Amedeo P."/>
            <person name="Strausberg R."/>
        </authorList>
    </citation>
    <scope>NUCLEOTIDE SEQUENCE</scope>
    <source>
        <strain evidence="15">USDA</strain>
    </source>
</reference>
<dbReference type="eggNOG" id="KOG2802">
    <property type="taxonomic scope" value="Eukaryota"/>
</dbReference>
<keyword evidence="9" id="KW-0406">Ion transport</keyword>
<evidence type="ECO:0000256" key="9">
    <source>
        <dbReference type="ARBA" id="ARBA00023065"/>
    </source>
</evidence>
<protein>
    <recommendedName>
        <fullName evidence="14">Cation efflux protein transmembrane domain-containing protein</fullName>
    </recommendedName>
</protein>
<feature type="transmembrane region" description="Helical" evidence="13">
    <location>
        <begin position="288"/>
        <end position="312"/>
    </location>
</feature>
<dbReference type="Gene3D" id="1.20.1510.10">
    <property type="entry name" value="Cation efflux protein transmembrane domain"/>
    <property type="match status" value="1"/>
</dbReference>
<dbReference type="EnsemblMetazoa" id="PHUM415030-RA">
    <property type="protein sequence ID" value="PHUM415030-PA"/>
    <property type="gene ID" value="PHUM415030"/>
</dbReference>
<dbReference type="GO" id="GO:0008324">
    <property type="term" value="F:monoatomic cation transmembrane transporter activity"/>
    <property type="evidence" value="ECO:0007669"/>
    <property type="project" value="InterPro"/>
</dbReference>
<feature type="transmembrane region" description="Helical" evidence="13">
    <location>
        <begin position="162"/>
        <end position="183"/>
    </location>
</feature>
<dbReference type="InterPro" id="IPR058533">
    <property type="entry name" value="Cation_efflux_TM"/>
</dbReference>
<dbReference type="GO" id="GO:0031966">
    <property type="term" value="C:mitochondrial membrane"/>
    <property type="evidence" value="ECO:0007669"/>
    <property type="project" value="UniProtKB-SubCell"/>
</dbReference>
<keyword evidence="3" id="KW-0813">Transport</keyword>
<dbReference type="STRING" id="121224.E0VSB7"/>
<keyword evidence="10 13" id="KW-0472">Membrane</keyword>
<feature type="transmembrane region" description="Helical" evidence="13">
    <location>
        <begin position="204"/>
        <end position="230"/>
    </location>
</feature>
<dbReference type="SUPFAM" id="SSF46955">
    <property type="entry name" value="Putative DNA-binding domain"/>
    <property type="match status" value="1"/>
</dbReference>
<dbReference type="InterPro" id="IPR027469">
    <property type="entry name" value="Cation_efflux_TMD_sf"/>
</dbReference>
<dbReference type="VEuPathDB" id="VectorBase:PHUM415030"/>
<dbReference type="InterPro" id="IPR009061">
    <property type="entry name" value="DNA-bd_dom_put_sf"/>
</dbReference>
<feature type="domain" description="Cation efflux protein transmembrane" evidence="14">
    <location>
        <begin position="136"/>
        <end position="348"/>
    </location>
</feature>
<feature type="transmembrane region" description="Helical" evidence="13">
    <location>
        <begin position="324"/>
        <end position="349"/>
    </location>
</feature>
<feature type="transmembrane region" description="Helical" evidence="13">
    <location>
        <begin position="242"/>
        <end position="267"/>
    </location>
</feature>
<evidence type="ECO:0000256" key="10">
    <source>
        <dbReference type="ARBA" id="ARBA00023136"/>
    </source>
</evidence>
<evidence type="ECO:0000256" key="12">
    <source>
        <dbReference type="ARBA" id="ARBA00048349"/>
    </source>
</evidence>
<reference evidence="15" key="2">
    <citation type="submission" date="2007-04" db="EMBL/GenBank/DDBJ databases">
        <title>The genome of the human body louse.</title>
        <authorList>
            <consortium name="The Human Body Louse Genome Consortium"/>
            <person name="Kirkness E."/>
            <person name="Walenz B."/>
            <person name="Hass B."/>
            <person name="Bruggner R."/>
            <person name="Strausberg R."/>
        </authorList>
    </citation>
    <scope>NUCLEOTIDE SEQUENCE</scope>
    <source>
        <strain evidence="15">USDA</strain>
    </source>
</reference>
<dbReference type="EMBL" id="AAZO01005095">
    <property type="status" value="NOT_ANNOTATED_CDS"/>
    <property type="molecule type" value="Genomic_DNA"/>
</dbReference>
<dbReference type="SUPFAM" id="SSF161111">
    <property type="entry name" value="Cation efflux protein transmembrane domain-like"/>
    <property type="match status" value="1"/>
</dbReference>
<evidence type="ECO:0000256" key="11">
    <source>
        <dbReference type="ARBA" id="ARBA00023242"/>
    </source>
</evidence>
<dbReference type="EMBL" id="DS235748">
    <property type="protein sequence ID" value="EEB16273.1"/>
    <property type="molecule type" value="Genomic_DNA"/>
</dbReference>
<dbReference type="Pfam" id="PF01545">
    <property type="entry name" value="Cation_efflux"/>
    <property type="match status" value="1"/>
</dbReference>
<dbReference type="GO" id="GO:0006829">
    <property type="term" value="P:zinc ion transport"/>
    <property type="evidence" value="ECO:0007669"/>
    <property type="project" value="UniProtKB-KW"/>
</dbReference>
<dbReference type="RefSeq" id="XP_002429011.1">
    <property type="nucleotide sequence ID" value="XM_002428966.1"/>
</dbReference>
<sequence length="467" mass="52858">MESSPTMSTGKPNGKRVEYVETFERNFITQARAINEFLLKPSHLENLTKYVRRSPFESDFSIVVFRRKDVELKAIEVWGNLENLEKEKKTLISKKQVVLQDNYELRKTLRDARRNKSGEKQNERLKKKKNNEVCMVIMAFSIDLLNLTFKLILFLFIHSDSILAETIHSAADCLNQGILFIGLSQRKQKATMNHPYGYSNLMYVVSLISGVGIFCLGAAVSIYSGILTLIKENELLNFREIFWAFLVLLFSATTEGICFICSVVATYRDAKSNNYDFFYYVFKGVEPGLTLILMEDLIATIGNIIAGVMLYITWTSLNSVPDALGSIVIGILLGVVAIFLIITNSAALVGRSIKAEKLQDINNVIESDIMVRGVYDVKGIDLGNSLVRYKAEIDFDGAELTRLYLDRINLNKLLEDVGKIKNIDDLETFMVTHGEGIVDLLGGEIDRIEFNIRNIFPEVRHVDLEIL</sequence>
<keyword evidence="7" id="KW-0864">Zinc transport</keyword>
<dbReference type="InterPro" id="IPR037129">
    <property type="entry name" value="XPA_sf"/>
</dbReference>
<keyword evidence="11" id="KW-0539">Nucleus</keyword>
<dbReference type="PANTHER" id="PTHR13414">
    <property type="entry name" value="HUEL-CATION TRANSPORTER"/>
    <property type="match status" value="1"/>
</dbReference>
<evidence type="ECO:0000313" key="17">
    <source>
        <dbReference type="Proteomes" id="UP000009046"/>
    </source>
</evidence>
<keyword evidence="5 13" id="KW-0812">Transmembrane</keyword>
<reference evidence="16" key="3">
    <citation type="submission" date="2021-02" db="UniProtKB">
        <authorList>
            <consortium name="EnsemblMetazoa"/>
        </authorList>
    </citation>
    <scope>IDENTIFICATION</scope>
    <source>
        <strain evidence="16">USDA</strain>
    </source>
</reference>
<dbReference type="OrthoDB" id="435980at2759"/>
<dbReference type="GO" id="GO:0005634">
    <property type="term" value="C:nucleus"/>
    <property type="evidence" value="ECO:0007669"/>
    <property type="project" value="UniProtKB-SubCell"/>
</dbReference>
<evidence type="ECO:0000313" key="15">
    <source>
        <dbReference type="EMBL" id="EEB16273.1"/>
    </source>
</evidence>
<dbReference type="OMA" id="IICATAM"/>
<evidence type="ECO:0000256" key="7">
    <source>
        <dbReference type="ARBA" id="ARBA00022906"/>
    </source>
</evidence>
<dbReference type="CTD" id="8234334"/>
<evidence type="ECO:0000259" key="14">
    <source>
        <dbReference type="Pfam" id="PF01545"/>
    </source>
</evidence>
<keyword evidence="17" id="KW-1185">Reference proteome</keyword>
<dbReference type="CDD" id="cd21078">
    <property type="entry name" value="NTD_ZNT9"/>
    <property type="match status" value="1"/>
</dbReference>
<proteinExistence type="predicted"/>
<dbReference type="InterPro" id="IPR040177">
    <property type="entry name" value="SLC30A9"/>
</dbReference>
<organism>
    <name type="scientific">Pediculus humanus subsp. corporis</name>
    <name type="common">Body louse</name>
    <dbReference type="NCBI Taxonomy" id="121224"/>
    <lineage>
        <taxon>Eukaryota</taxon>
        <taxon>Metazoa</taxon>
        <taxon>Ecdysozoa</taxon>
        <taxon>Arthropoda</taxon>
        <taxon>Hexapoda</taxon>
        <taxon>Insecta</taxon>
        <taxon>Pterygota</taxon>
        <taxon>Neoptera</taxon>
        <taxon>Paraneoptera</taxon>
        <taxon>Psocodea</taxon>
        <taxon>Troctomorpha</taxon>
        <taxon>Phthiraptera</taxon>
        <taxon>Anoplura</taxon>
        <taxon>Pediculidae</taxon>
        <taxon>Pediculus</taxon>
    </lineage>
</organism>
<comment type="catalytic activity">
    <reaction evidence="12">
        <text>Zn(2+)(in) + 2 H(+)(out) = Zn(2+)(out) + 2 H(+)(in)</text>
        <dbReference type="Rhea" id="RHEA:72627"/>
        <dbReference type="ChEBI" id="CHEBI:15378"/>
        <dbReference type="ChEBI" id="CHEBI:29105"/>
    </reaction>
</comment>
<accession>E0VSB7</accession>
<feature type="transmembrane region" description="Helical" evidence="13">
    <location>
        <begin position="133"/>
        <end position="156"/>
    </location>
</feature>
<evidence type="ECO:0000256" key="2">
    <source>
        <dbReference type="ARBA" id="ARBA00004141"/>
    </source>
</evidence>
<evidence type="ECO:0000256" key="6">
    <source>
        <dbReference type="ARBA" id="ARBA00022833"/>
    </source>
</evidence>
<evidence type="ECO:0000256" key="5">
    <source>
        <dbReference type="ARBA" id="ARBA00022692"/>
    </source>
</evidence>
<evidence type="ECO:0000256" key="13">
    <source>
        <dbReference type="SAM" id="Phobius"/>
    </source>
</evidence>
<dbReference type="KEGG" id="phu:Phum_PHUM415030"/>